<feature type="region of interest" description="Disordered" evidence="1">
    <location>
        <begin position="1"/>
        <end position="31"/>
    </location>
</feature>
<reference evidence="2 3" key="1">
    <citation type="submission" date="2019-03" db="EMBL/GenBank/DDBJ databases">
        <title>Single cell metagenomics reveals metabolic interactions within the superorganism composed of flagellate Streblomastix strix and complex community of Bacteroidetes bacteria on its surface.</title>
        <authorList>
            <person name="Treitli S.C."/>
            <person name="Kolisko M."/>
            <person name="Husnik F."/>
            <person name="Keeling P."/>
            <person name="Hampl V."/>
        </authorList>
    </citation>
    <scope>NUCLEOTIDE SEQUENCE [LARGE SCALE GENOMIC DNA]</scope>
    <source>
        <strain evidence="2">ST1C</strain>
    </source>
</reference>
<evidence type="ECO:0000313" key="2">
    <source>
        <dbReference type="EMBL" id="KAA6380895.1"/>
    </source>
</evidence>
<organism evidence="2 3">
    <name type="scientific">Streblomastix strix</name>
    <dbReference type="NCBI Taxonomy" id="222440"/>
    <lineage>
        <taxon>Eukaryota</taxon>
        <taxon>Metamonada</taxon>
        <taxon>Preaxostyla</taxon>
        <taxon>Oxymonadida</taxon>
        <taxon>Streblomastigidae</taxon>
        <taxon>Streblomastix</taxon>
    </lineage>
</organism>
<feature type="compositionally biased region" description="Low complexity" evidence="1">
    <location>
        <begin position="1"/>
        <end position="13"/>
    </location>
</feature>
<dbReference type="AlphaFoldDB" id="A0A5J4VEN3"/>
<protein>
    <submittedName>
        <fullName evidence="2">Uncharacterized protein</fullName>
    </submittedName>
</protein>
<dbReference type="Proteomes" id="UP000324800">
    <property type="component" value="Unassembled WGS sequence"/>
</dbReference>
<comment type="caution">
    <text evidence="2">The sequence shown here is derived from an EMBL/GenBank/DDBJ whole genome shotgun (WGS) entry which is preliminary data.</text>
</comment>
<evidence type="ECO:0000313" key="3">
    <source>
        <dbReference type="Proteomes" id="UP000324800"/>
    </source>
</evidence>
<accession>A0A5J4VEN3</accession>
<name>A0A5J4VEN3_9EUKA</name>
<dbReference type="EMBL" id="SNRW01007652">
    <property type="protein sequence ID" value="KAA6380895.1"/>
    <property type="molecule type" value="Genomic_DNA"/>
</dbReference>
<sequence>GQTESSEVQTQSSDNEEHEAPMTKGKETDDS</sequence>
<proteinExistence type="predicted"/>
<feature type="non-terminal residue" evidence="2">
    <location>
        <position position="1"/>
    </location>
</feature>
<gene>
    <name evidence="2" type="ORF">EZS28_023578</name>
</gene>
<evidence type="ECO:0000256" key="1">
    <source>
        <dbReference type="SAM" id="MobiDB-lite"/>
    </source>
</evidence>
<feature type="compositionally biased region" description="Basic and acidic residues" evidence="1">
    <location>
        <begin position="18"/>
        <end position="31"/>
    </location>
</feature>